<keyword evidence="3" id="KW-1185">Reference proteome</keyword>
<evidence type="ECO:0000256" key="1">
    <source>
        <dbReference type="SAM" id="MobiDB-lite"/>
    </source>
</evidence>
<feature type="region of interest" description="Disordered" evidence="1">
    <location>
        <begin position="98"/>
        <end position="138"/>
    </location>
</feature>
<accession>A0A8C0IEL4</accession>
<dbReference type="Ensembl" id="ENSBOBT00000014680.1">
    <property type="protein sequence ID" value="ENSBOBP00000014347.1"/>
    <property type="gene ID" value="ENSBOBG00000009013.1"/>
</dbReference>
<organism evidence="2 3">
    <name type="scientific">Bubo bubo</name>
    <name type="common">Eurasian eagle-owl</name>
    <name type="synonym">Strix bubo</name>
    <dbReference type="NCBI Taxonomy" id="30461"/>
    <lineage>
        <taxon>Eukaryota</taxon>
        <taxon>Metazoa</taxon>
        <taxon>Chordata</taxon>
        <taxon>Craniata</taxon>
        <taxon>Vertebrata</taxon>
        <taxon>Euteleostomi</taxon>
        <taxon>Archelosauria</taxon>
        <taxon>Archosauria</taxon>
        <taxon>Dinosauria</taxon>
        <taxon>Saurischia</taxon>
        <taxon>Theropoda</taxon>
        <taxon>Coelurosauria</taxon>
        <taxon>Aves</taxon>
        <taxon>Neognathae</taxon>
        <taxon>Neoaves</taxon>
        <taxon>Telluraves</taxon>
        <taxon>Strigiformes</taxon>
        <taxon>Strigidae</taxon>
        <taxon>Bubo</taxon>
    </lineage>
</organism>
<dbReference type="AlphaFoldDB" id="A0A8C0IEL4"/>
<evidence type="ECO:0000313" key="2">
    <source>
        <dbReference type="Ensembl" id="ENSBOBP00000014347.1"/>
    </source>
</evidence>
<sequence>MCSIHQRKRRPNLPSKCFILSWRVPNVSQRAYLTTPMREQDRLGGSWEHPRALGKCVVEARAKARLGHQPASGLVSAVPVAGQGRAAQWRGWRQERYSIAGARTDGPRGTEMGSCAMGGVSDPIAPSEPGHKWKPCRS</sequence>
<dbReference type="Proteomes" id="UP000694567">
    <property type="component" value="Unplaced"/>
</dbReference>
<evidence type="ECO:0000313" key="3">
    <source>
        <dbReference type="Proteomes" id="UP000694567"/>
    </source>
</evidence>
<name>A0A8C0IEL4_BUBBB</name>
<reference evidence="2" key="1">
    <citation type="submission" date="2025-08" db="UniProtKB">
        <authorList>
            <consortium name="Ensembl"/>
        </authorList>
    </citation>
    <scope>IDENTIFICATION</scope>
</reference>
<reference evidence="2" key="2">
    <citation type="submission" date="2025-09" db="UniProtKB">
        <authorList>
            <consortium name="Ensembl"/>
        </authorList>
    </citation>
    <scope>IDENTIFICATION</scope>
</reference>
<protein>
    <submittedName>
        <fullName evidence="2">Uncharacterized protein</fullName>
    </submittedName>
</protein>
<proteinExistence type="predicted"/>